<protein>
    <recommendedName>
        <fullName evidence="10">3-keto sterol reductase</fullName>
    </recommendedName>
</protein>
<keyword evidence="7" id="KW-0812">Transmembrane</keyword>
<dbReference type="InterPro" id="IPR036291">
    <property type="entry name" value="NAD(P)-bd_dom_sf"/>
</dbReference>
<organism evidence="8 9">
    <name type="scientific">Amanita muscaria (strain Koide BX008)</name>
    <dbReference type="NCBI Taxonomy" id="946122"/>
    <lineage>
        <taxon>Eukaryota</taxon>
        <taxon>Fungi</taxon>
        <taxon>Dikarya</taxon>
        <taxon>Basidiomycota</taxon>
        <taxon>Agaricomycotina</taxon>
        <taxon>Agaricomycetes</taxon>
        <taxon>Agaricomycetidae</taxon>
        <taxon>Agaricales</taxon>
        <taxon>Pluteineae</taxon>
        <taxon>Amanitaceae</taxon>
        <taxon>Amanita</taxon>
    </lineage>
</organism>
<evidence type="ECO:0000256" key="3">
    <source>
        <dbReference type="ARBA" id="ARBA00022955"/>
    </source>
</evidence>
<proteinExistence type="inferred from homology"/>
<evidence type="ECO:0000256" key="5">
    <source>
        <dbReference type="ARBA" id="ARBA00023098"/>
    </source>
</evidence>
<evidence type="ECO:0000256" key="6">
    <source>
        <dbReference type="ARBA" id="ARBA00023593"/>
    </source>
</evidence>
<evidence type="ECO:0000256" key="1">
    <source>
        <dbReference type="ARBA" id="ARBA00022516"/>
    </source>
</evidence>
<dbReference type="PANTHER" id="PTHR43647:SF1">
    <property type="entry name" value="3-KETO-STEROID REDUCTASE ERG27"/>
    <property type="match status" value="1"/>
</dbReference>
<evidence type="ECO:0000256" key="4">
    <source>
        <dbReference type="ARBA" id="ARBA00023002"/>
    </source>
</evidence>
<keyword evidence="4" id="KW-0560">Oxidoreductase</keyword>
<dbReference type="Proteomes" id="UP000054549">
    <property type="component" value="Unassembled WGS sequence"/>
</dbReference>
<sequence>MSSPWPIVIVTGANGGVGFGICQRLLSQLCLKQPRDAQLQPLALSSDNADVSPPFSPCDGMTLIMACRSIKRAEAARVQLLNFLDARVAYLKTRPHYDGHAETFRKNVDIVVTQLDLAEIASVLRFADQVVSKYPYVSHLICNAGLASFSRLDWPVAIKETLLNPGGVPSRPVYIQHKGEESVDGFGWVWQCNFFGHFVLFRALESSLSKSPSTSRVVWMSSIEASPIFYNSEDWQCKVTDHSYESSKYQIDLIGNLLDRLASQDPTLTSSRHFVVQPGIVSTSISDALVGPLLNFVKLLSFYLARFLGSPHHTISPFKAAIPAVHVALAPLIFIIYLSGVLPTNSHISHTLKSQSDPERLPVRFGAETDWWGNERVGLTPVKEWNKFEKEAECLLERCNTLYETVKVTKRDSSAGS</sequence>
<name>A0A0C2XD24_AMAMK</name>
<reference evidence="8 9" key="1">
    <citation type="submission" date="2014-04" db="EMBL/GenBank/DDBJ databases">
        <title>Evolutionary Origins and Diversification of the Mycorrhizal Mutualists.</title>
        <authorList>
            <consortium name="DOE Joint Genome Institute"/>
            <consortium name="Mycorrhizal Genomics Consortium"/>
            <person name="Kohler A."/>
            <person name="Kuo A."/>
            <person name="Nagy L.G."/>
            <person name="Floudas D."/>
            <person name="Copeland A."/>
            <person name="Barry K.W."/>
            <person name="Cichocki N."/>
            <person name="Veneault-Fourrey C."/>
            <person name="LaButti K."/>
            <person name="Lindquist E.A."/>
            <person name="Lipzen A."/>
            <person name="Lundell T."/>
            <person name="Morin E."/>
            <person name="Murat C."/>
            <person name="Riley R."/>
            <person name="Ohm R."/>
            <person name="Sun H."/>
            <person name="Tunlid A."/>
            <person name="Henrissat B."/>
            <person name="Grigoriev I.V."/>
            <person name="Hibbett D.S."/>
            <person name="Martin F."/>
        </authorList>
    </citation>
    <scope>NUCLEOTIDE SEQUENCE [LARGE SCALE GENOMIC DNA]</scope>
    <source>
        <strain evidence="8 9">Koide BX008</strain>
    </source>
</reference>
<dbReference type="EMBL" id="KN818232">
    <property type="protein sequence ID" value="KIL67356.1"/>
    <property type="molecule type" value="Genomic_DNA"/>
</dbReference>
<evidence type="ECO:0000313" key="8">
    <source>
        <dbReference type="EMBL" id="KIL67356.1"/>
    </source>
</evidence>
<dbReference type="InParanoid" id="A0A0C2XD24"/>
<keyword evidence="7" id="KW-0472">Membrane</keyword>
<comment type="similarity">
    <text evidence="6">Belongs to the short-chain dehydrogenases/reductases (SDR) family. ERG27 subfamily.</text>
</comment>
<dbReference type="SUPFAM" id="SSF51735">
    <property type="entry name" value="NAD(P)-binding Rossmann-fold domains"/>
    <property type="match status" value="1"/>
</dbReference>
<dbReference type="GO" id="GO:0005789">
    <property type="term" value="C:endoplasmic reticulum membrane"/>
    <property type="evidence" value="ECO:0007669"/>
    <property type="project" value="TreeGrafter"/>
</dbReference>
<evidence type="ECO:0000256" key="2">
    <source>
        <dbReference type="ARBA" id="ARBA00022857"/>
    </source>
</evidence>
<dbReference type="PANTHER" id="PTHR43647">
    <property type="entry name" value="DEHYDROGENASE"/>
    <property type="match status" value="1"/>
</dbReference>
<keyword evidence="5" id="KW-0443">Lipid metabolism</keyword>
<feature type="transmembrane region" description="Helical" evidence="7">
    <location>
        <begin position="320"/>
        <end position="342"/>
    </location>
</feature>
<dbReference type="FunCoup" id="A0A0C2XD24">
    <property type="interactions" value="55"/>
</dbReference>
<gene>
    <name evidence="8" type="ORF">M378DRAFT_102521</name>
</gene>
<dbReference type="InterPro" id="IPR051593">
    <property type="entry name" value="Ergosterol_Biosynth_ERG27"/>
</dbReference>
<dbReference type="Gene3D" id="3.40.50.720">
    <property type="entry name" value="NAD(P)-binding Rossmann-like Domain"/>
    <property type="match status" value="1"/>
</dbReference>
<keyword evidence="9" id="KW-1185">Reference proteome</keyword>
<keyword evidence="2" id="KW-0521">NADP</keyword>
<dbReference type="AlphaFoldDB" id="A0A0C2XD24"/>
<dbReference type="HOGENOM" id="CLU_029944_1_0_1"/>
<keyword evidence="3" id="KW-0752">Steroid biosynthesis</keyword>
<accession>A0A0C2XD24</accession>
<keyword evidence="7" id="KW-1133">Transmembrane helix</keyword>
<dbReference type="GO" id="GO:0005741">
    <property type="term" value="C:mitochondrial outer membrane"/>
    <property type="evidence" value="ECO:0007669"/>
    <property type="project" value="TreeGrafter"/>
</dbReference>
<evidence type="ECO:0008006" key="10">
    <source>
        <dbReference type="Google" id="ProtNLM"/>
    </source>
</evidence>
<evidence type="ECO:0000313" key="9">
    <source>
        <dbReference type="Proteomes" id="UP000054549"/>
    </source>
</evidence>
<dbReference type="GO" id="GO:0000253">
    <property type="term" value="F:3-beta-hydroxysteroid 3-dehydrogenase (NADP+) activity"/>
    <property type="evidence" value="ECO:0007669"/>
    <property type="project" value="TreeGrafter"/>
</dbReference>
<dbReference type="GO" id="GO:0006694">
    <property type="term" value="P:steroid biosynthetic process"/>
    <property type="evidence" value="ECO:0007669"/>
    <property type="project" value="UniProtKB-KW"/>
</dbReference>
<keyword evidence="1" id="KW-0444">Lipid biosynthesis</keyword>
<dbReference type="STRING" id="946122.A0A0C2XD24"/>
<evidence type="ECO:0000256" key="7">
    <source>
        <dbReference type="SAM" id="Phobius"/>
    </source>
</evidence>
<dbReference type="OrthoDB" id="9989144at2759"/>
<dbReference type="GO" id="GO:0005811">
    <property type="term" value="C:lipid droplet"/>
    <property type="evidence" value="ECO:0007669"/>
    <property type="project" value="TreeGrafter"/>
</dbReference>